<dbReference type="SUPFAM" id="SSF51161">
    <property type="entry name" value="Trimeric LpxA-like enzymes"/>
    <property type="match status" value="1"/>
</dbReference>
<feature type="compositionally biased region" description="Basic and acidic residues" evidence="9">
    <location>
        <begin position="197"/>
        <end position="211"/>
    </location>
</feature>
<dbReference type="InterPro" id="IPR029044">
    <property type="entry name" value="Nucleotide-diphossugar_trans"/>
</dbReference>
<dbReference type="VEuPathDB" id="ToxoDB:CSUI_001221"/>
<dbReference type="PANTHER" id="PTHR45989">
    <property type="entry name" value="TRANSLATION INITIATION FACTOR EIF-2B SUBUNIT GAMMA"/>
    <property type="match status" value="1"/>
</dbReference>
<evidence type="ECO:0000256" key="3">
    <source>
        <dbReference type="ARBA" id="ARBA00022490"/>
    </source>
</evidence>
<feature type="region of interest" description="Disordered" evidence="9">
    <location>
        <begin position="1"/>
        <end position="30"/>
    </location>
</feature>
<dbReference type="OrthoDB" id="285674at2759"/>
<dbReference type="AlphaFoldDB" id="A0A2C6LDV7"/>
<evidence type="ECO:0000256" key="7">
    <source>
        <dbReference type="ARBA" id="ARBA00044229"/>
    </source>
</evidence>
<dbReference type="GO" id="GO:0005829">
    <property type="term" value="C:cytosol"/>
    <property type="evidence" value="ECO:0007669"/>
    <property type="project" value="UniProtKB-SubCell"/>
</dbReference>
<dbReference type="InterPro" id="IPR025877">
    <property type="entry name" value="MobA-like_NTP_Trfase"/>
</dbReference>
<keyword evidence="3" id="KW-0963">Cytoplasm</keyword>
<feature type="domain" description="Glucose-1-phosphate adenylyltransferase/Bifunctional protein GlmU-like C-terminal hexapeptide" evidence="11">
    <location>
        <begin position="540"/>
        <end position="615"/>
    </location>
</feature>
<dbReference type="Pfam" id="PF24894">
    <property type="entry name" value="Hexapep_GlmU"/>
    <property type="match status" value="1"/>
</dbReference>
<dbReference type="Proteomes" id="UP000221165">
    <property type="component" value="Unassembled WGS sequence"/>
</dbReference>
<evidence type="ECO:0000256" key="5">
    <source>
        <dbReference type="ARBA" id="ARBA00022917"/>
    </source>
</evidence>
<accession>A0A2C6LDV7</accession>
<dbReference type="GO" id="GO:0005851">
    <property type="term" value="C:eukaryotic translation initiation factor 2B complex"/>
    <property type="evidence" value="ECO:0007669"/>
    <property type="project" value="TreeGrafter"/>
</dbReference>
<evidence type="ECO:0000259" key="11">
    <source>
        <dbReference type="Pfam" id="PF24894"/>
    </source>
</evidence>
<reference evidence="12 13" key="1">
    <citation type="journal article" date="2017" name="Int. J. Parasitol.">
        <title>The genome of the protozoan parasite Cystoisospora suis and a reverse vaccinology approach to identify vaccine candidates.</title>
        <authorList>
            <person name="Palmieri N."/>
            <person name="Shrestha A."/>
            <person name="Ruttkowski B."/>
            <person name="Beck T."/>
            <person name="Vogl C."/>
            <person name="Tomley F."/>
            <person name="Blake D.P."/>
            <person name="Joachim A."/>
        </authorList>
    </citation>
    <scope>NUCLEOTIDE SEQUENCE [LARGE SCALE GENOMIC DNA]</scope>
    <source>
        <strain evidence="12 13">Wien I</strain>
    </source>
</reference>
<feature type="region of interest" description="Disordered" evidence="9">
    <location>
        <begin position="152"/>
        <end position="223"/>
    </location>
</feature>
<evidence type="ECO:0000256" key="1">
    <source>
        <dbReference type="ARBA" id="ARBA00004514"/>
    </source>
</evidence>
<dbReference type="Gene3D" id="3.90.550.10">
    <property type="entry name" value="Spore Coat Polysaccharide Biosynthesis Protein SpsA, Chain A"/>
    <property type="match status" value="2"/>
</dbReference>
<dbReference type="GO" id="GO:0016779">
    <property type="term" value="F:nucleotidyltransferase activity"/>
    <property type="evidence" value="ECO:0007669"/>
    <property type="project" value="UniProtKB-ARBA"/>
</dbReference>
<proteinExistence type="inferred from homology"/>
<dbReference type="GO" id="GO:0003743">
    <property type="term" value="F:translation initiation factor activity"/>
    <property type="evidence" value="ECO:0007669"/>
    <property type="project" value="UniProtKB-KW"/>
</dbReference>
<evidence type="ECO:0000256" key="4">
    <source>
        <dbReference type="ARBA" id="ARBA00022540"/>
    </source>
</evidence>
<feature type="compositionally biased region" description="Acidic residues" evidence="9">
    <location>
        <begin position="212"/>
        <end position="221"/>
    </location>
</feature>
<organism evidence="12 13">
    <name type="scientific">Cystoisospora suis</name>
    <dbReference type="NCBI Taxonomy" id="483139"/>
    <lineage>
        <taxon>Eukaryota</taxon>
        <taxon>Sar</taxon>
        <taxon>Alveolata</taxon>
        <taxon>Apicomplexa</taxon>
        <taxon>Conoidasida</taxon>
        <taxon>Coccidia</taxon>
        <taxon>Eucoccidiorida</taxon>
        <taxon>Eimeriorina</taxon>
        <taxon>Sarcocystidae</taxon>
        <taxon>Cystoisospora</taxon>
    </lineage>
</organism>
<feature type="compositionally biased region" description="Low complexity" evidence="9">
    <location>
        <begin position="21"/>
        <end position="30"/>
    </location>
</feature>
<comment type="subcellular location">
    <subcellularLocation>
        <location evidence="1">Cytoplasm</location>
        <location evidence="1">Cytosol</location>
    </subcellularLocation>
</comment>
<keyword evidence="5" id="KW-0648">Protein biosynthesis</keyword>
<dbReference type="GeneID" id="94424638"/>
<keyword evidence="4 12" id="KW-0396">Initiation factor</keyword>
<dbReference type="SUPFAM" id="SSF53448">
    <property type="entry name" value="Nucleotide-diphospho-sugar transferases"/>
    <property type="match status" value="1"/>
</dbReference>
<feature type="compositionally biased region" description="Basic and acidic residues" evidence="9">
    <location>
        <begin position="169"/>
        <end position="179"/>
    </location>
</feature>
<comment type="subunit">
    <text evidence="8">Component of the translation initiation factor 2B (eIF2B) complex which is a heterodecamer of two sets of five different subunits: alpha, beta, gamma, delta and epsilon. Subunits alpha, beta and delta comprise a regulatory subcomplex and subunits epsilon and gamma comprise a catalytic subcomplex. Within the complex, the hexameric regulatory complex resides at the center, with the two heterodimeric catalytic subcomplexes bound on opposite sides.</text>
</comment>
<comment type="similarity">
    <text evidence="2">Belongs to the eIF-2B gamma/epsilon subunits family.</text>
</comment>
<evidence type="ECO:0000313" key="12">
    <source>
        <dbReference type="EMBL" id="PHJ24926.1"/>
    </source>
</evidence>
<sequence length="648" mass="70415">MTASASGPPPQPGASGGGSAGSVHPAYSSSSLGLSKAVSTGAGGTARSGRDASPFLEFQVVVLAGGVSSRLSSVMGQGGRGKGSVYCKALLPVGNRPMLWYLLKNLQEARFGDVIIVTEQCMQAELSSFLRSEFNSAFQRLEVVGLRKDRKRPTCTTRSSSSSSSPPLHKREDFEKEGEGGAGLAEGKTGRAPPSKHGVEKEDEKIDVEDRHEEEEEDDGDRDICGTAEALLEILPLITTDFFVMPCDVIGNVDFFALANIHRIENAACSVYLLQRDYLSVGPSDAFEEKNKKGGGGKKPKQGGGLDKRVLFDATKGNPVSVAYDEKNSQLLAIQDGHSIVHGGAKLCIPKLSLFYHPSLVVQSNLYDPHIYLFKHATLRILQNSKLRNSLTSIRYDFVPFLTTMQLSPYAEEWSGSRLDCDVFDELLEALDEPPSSPPAGHSGVDGSKRLTDSTATSYKNHTGKGGEGGDGRHIVYTLANRPPKPRKGNRVVFAKHPESAGVCCRVNNLHDYYEMNMKFCVHRIDELRQTMPEWMFPIQNAKRPPNTRDSVIGEGVVFEETAMVKHSVVGSEVRIGSKTKVTASILMYYASIQEDCTIQRCIIGKRSVISKGCKLTNCQIRHGYTVPPGTVAEDETLPSLLDDLDGL</sequence>
<evidence type="ECO:0000256" key="8">
    <source>
        <dbReference type="ARBA" id="ARBA00046432"/>
    </source>
</evidence>
<evidence type="ECO:0000259" key="10">
    <source>
        <dbReference type="Pfam" id="PF12804"/>
    </source>
</evidence>
<feature type="region of interest" description="Disordered" evidence="9">
    <location>
        <begin position="432"/>
        <end position="473"/>
    </location>
</feature>
<dbReference type="GO" id="GO:0002183">
    <property type="term" value="P:cytoplasmic translational initiation"/>
    <property type="evidence" value="ECO:0007669"/>
    <property type="project" value="TreeGrafter"/>
</dbReference>
<dbReference type="RefSeq" id="XP_067926598.1">
    <property type="nucleotide sequence ID" value="XM_068061427.1"/>
</dbReference>
<dbReference type="GO" id="GO:0005085">
    <property type="term" value="F:guanyl-nucleotide exchange factor activity"/>
    <property type="evidence" value="ECO:0007669"/>
    <property type="project" value="TreeGrafter"/>
</dbReference>
<feature type="domain" description="MobA-like NTP transferase" evidence="10">
    <location>
        <begin position="60"/>
        <end position="123"/>
    </location>
</feature>
<protein>
    <recommendedName>
        <fullName evidence="6">Translation initiation factor eIF2B subunit gamma</fullName>
    </recommendedName>
    <alternativeName>
        <fullName evidence="7">eIF2B GDP-GTP exchange factor subunit gamma</fullName>
    </alternativeName>
</protein>
<dbReference type="InterPro" id="IPR051960">
    <property type="entry name" value="eIF2B_gamma"/>
</dbReference>
<comment type="caution">
    <text evidence="12">The sequence shown here is derived from an EMBL/GenBank/DDBJ whole genome shotgun (WGS) entry which is preliminary data.</text>
</comment>
<keyword evidence="13" id="KW-1185">Reference proteome</keyword>
<dbReference type="Pfam" id="PF12804">
    <property type="entry name" value="NTP_transf_3"/>
    <property type="match status" value="1"/>
</dbReference>
<dbReference type="EMBL" id="MIGC01000481">
    <property type="protein sequence ID" value="PHJ24926.1"/>
    <property type="molecule type" value="Genomic_DNA"/>
</dbReference>
<gene>
    <name evidence="12" type="ORF">CSUI_001221</name>
</gene>
<dbReference type="Gene3D" id="2.160.10.10">
    <property type="entry name" value="Hexapeptide repeat proteins"/>
    <property type="match status" value="1"/>
</dbReference>
<name>A0A2C6LDV7_9APIC</name>
<dbReference type="InterPro" id="IPR011004">
    <property type="entry name" value="Trimer_LpxA-like_sf"/>
</dbReference>
<evidence type="ECO:0000256" key="9">
    <source>
        <dbReference type="SAM" id="MobiDB-lite"/>
    </source>
</evidence>
<evidence type="ECO:0000256" key="6">
    <source>
        <dbReference type="ARBA" id="ARBA00044196"/>
    </source>
</evidence>
<dbReference type="InterPro" id="IPR056818">
    <property type="entry name" value="GlmU/GlgC-like_hexapep"/>
</dbReference>
<evidence type="ECO:0000313" key="13">
    <source>
        <dbReference type="Proteomes" id="UP000221165"/>
    </source>
</evidence>
<evidence type="ECO:0000256" key="2">
    <source>
        <dbReference type="ARBA" id="ARBA00007878"/>
    </source>
</evidence>
<dbReference type="PANTHER" id="PTHR45989:SF1">
    <property type="entry name" value="TRANSLATION INITIATION FACTOR EIF-2B SUBUNIT GAMMA"/>
    <property type="match status" value="1"/>
</dbReference>